<comment type="caution">
    <text evidence="1">The sequence shown here is derived from an EMBL/GenBank/DDBJ whole genome shotgun (WGS) entry which is preliminary data.</text>
</comment>
<proteinExistence type="predicted"/>
<dbReference type="AlphaFoldDB" id="A0A7Y9LEH5"/>
<evidence type="ECO:0000313" key="2">
    <source>
        <dbReference type="Proteomes" id="UP000569914"/>
    </source>
</evidence>
<dbReference type="EMBL" id="JACCBU010000001">
    <property type="protein sequence ID" value="NYE73890.1"/>
    <property type="molecule type" value="Genomic_DNA"/>
</dbReference>
<reference evidence="1 2" key="1">
    <citation type="submission" date="2020-07" db="EMBL/GenBank/DDBJ databases">
        <title>Sequencing the genomes of 1000 actinobacteria strains.</title>
        <authorList>
            <person name="Klenk H.-P."/>
        </authorList>
    </citation>
    <scope>NUCLEOTIDE SEQUENCE [LARGE SCALE GENOMIC DNA]</scope>
    <source>
        <strain evidence="1 2">DSM 22083</strain>
    </source>
</reference>
<sequence length="43" mass="4464">MKTNWASGLIRKAVSGEADCSTLWGPGARTATGCIGRTRTAPN</sequence>
<accession>A0A7Y9LEH5</accession>
<name>A0A7Y9LEH5_9ACTN</name>
<keyword evidence="2" id="KW-1185">Reference proteome</keyword>
<gene>
    <name evidence="1" type="ORF">BKA15_005219</name>
</gene>
<dbReference type="Proteomes" id="UP000569914">
    <property type="component" value="Unassembled WGS sequence"/>
</dbReference>
<organism evidence="1 2">
    <name type="scientific">Microlunatus parietis</name>
    <dbReference type="NCBI Taxonomy" id="682979"/>
    <lineage>
        <taxon>Bacteria</taxon>
        <taxon>Bacillati</taxon>
        <taxon>Actinomycetota</taxon>
        <taxon>Actinomycetes</taxon>
        <taxon>Propionibacteriales</taxon>
        <taxon>Propionibacteriaceae</taxon>
        <taxon>Microlunatus</taxon>
    </lineage>
</organism>
<protein>
    <submittedName>
        <fullName evidence="1">Uncharacterized protein</fullName>
    </submittedName>
</protein>
<evidence type="ECO:0000313" key="1">
    <source>
        <dbReference type="EMBL" id="NYE73890.1"/>
    </source>
</evidence>